<feature type="transmembrane region" description="Helical" evidence="1">
    <location>
        <begin position="229"/>
        <end position="251"/>
    </location>
</feature>
<dbReference type="RefSeq" id="WP_216780689.1">
    <property type="nucleotide sequence ID" value="NZ_JAGXBR010000030.1"/>
</dbReference>
<feature type="transmembrane region" description="Helical" evidence="1">
    <location>
        <begin position="43"/>
        <end position="64"/>
    </location>
</feature>
<feature type="transmembrane region" description="Helical" evidence="1">
    <location>
        <begin position="113"/>
        <end position="131"/>
    </location>
</feature>
<keyword evidence="1" id="KW-0812">Transmembrane</keyword>
<comment type="caution">
    <text evidence="2">The sequence shown here is derived from an EMBL/GenBank/DDBJ whole genome shotgun (WGS) entry which is preliminary data.</text>
</comment>
<evidence type="ECO:0000313" key="3">
    <source>
        <dbReference type="Proteomes" id="UP001267003"/>
    </source>
</evidence>
<feature type="transmembrane region" description="Helical" evidence="1">
    <location>
        <begin position="12"/>
        <end position="31"/>
    </location>
</feature>
<protein>
    <submittedName>
        <fullName evidence="2">Polysaccharide biosynthesis protein</fullName>
    </submittedName>
</protein>
<feature type="transmembrane region" description="Helical" evidence="1">
    <location>
        <begin position="151"/>
        <end position="171"/>
    </location>
</feature>
<feature type="transmembrane region" description="Helical" evidence="1">
    <location>
        <begin position="322"/>
        <end position="342"/>
    </location>
</feature>
<organism evidence="2 3">
    <name type="scientific">Lactiplantibacillus pentosus</name>
    <name type="common">Lactobacillus pentosus</name>
    <dbReference type="NCBI Taxonomy" id="1589"/>
    <lineage>
        <taxon>Bacteria</taxon>
        <taxon>Bacillati</taxon>
        <taxon>Bacillota</taxon>
        <taxon>Bacilli</taxon>
        <taxon>Lactobacillales</taxon>
        <taxon>Lactobacillaceae</taxon>
        <taxon>Lactiplantibacillus</taxon>
    </lineage>
</organism>
<keyword evidence="1" id="KW-1133">Transmembrane helix</keyword>
<accession>A0AAW8VYX7</accession>
<evidence type="ECO:0000256" key="1">
    <source>
        <dbReference type="SAM" id="Phobius"/>
    </source>
</evidence>
<feature type="transmembrane region" description="Helical" evidence="1">
    <location>
        <begin position="178"/>
        <end position="195"/>
    </location>
</feature>
<reference evidence="2" key="1">
    <citation type="submission" date="2023-08" db="EMBL/GenBank/DDBJ databases">
        <authorList>
            <person name="Page C.A."/>
            <person name="Perez-Diaz I.M."/>
        </authorList>
    </citation>
    <scope>NUCLEOTIDE SEQUENCE</scope>
    <source>
        <strain evidence="2">7.8.46</strain>
    </source>
</reference>
<evidence type="ECO:0000313" key="2">
    <source>
        <dbReference type="EMBL" id="MDT6990996.1"/>
    </source>
</evidence>
<proteinExistence type="predicted"/>
<dbReference type="EMBL" id="JAVLAQ010000001">
    <property type="protein sequence ID" value="MDT6990996.1"/>
    <property type="molecule type" value="Genomic_DNA"/>
</dbReference>
<feature type="transmembrane region" description="Helical" evidence="1">
    <location>
        <begin position="201"/>
        <end position="217"/>
    </location>
</feature>
<dbReference type="Proteomes" id="UP001267003">
    <property type="component" value="Unassembled WGS sequence"/>
</dbReference>
<keyword evidence="1" id="KW-0472">Membrane</keyword>
<gene>
    <name evidence="2" type="ORF">RI536_12990</name>
</gene>
<feature type="transmembrane region" description="Helical" evidence="1">
    <location>
        <begin position="349"/>
        <end position="370"/>
    </location>
</feature>
<name>A0AAW8VYX7_LACPE</name>
<dbReference type="AlphaFoldDB" id="A0AAW8VYX7"/>
<feature type="transmembrane region" description="Helical" evidence="1">
    <location>
        <begin position="76"/>
        <end position="101"/>
    </location>
</feature>
<sequence>MKRFKWRCLVQNYQAVYLMIFAVYLASVTLQTTTFNVMYPHKLGVLVELATLAAMFGLIVGFQALTPRQIIGEVSLLALVTVVTLTSGAHYLLPTVMLVLAARQVSFRRIMQVYLAVVGSILLLAFIAAEIGLIKNITFVTDDGVRQSFGVVYTTDFAAHIFYICAAYLYLQARRFRLVMLIPALLGLVVIYQFTKTMTDTIALLVLISGYLVYVYRRKHQHVKWLRPLLRYSFLTLPIASGLMIGLSNIFNYQDKLLATLNDALSTRLALGQNALLAYGVKLFGQSPIPINGWGGDRVNTFTNGVGLTTYFFIDSSFLNMLISYGLLFTVVVLAGITWFLYQWTRQNDYLLPVIMMAIAISSMFDQHFLEVTYNSFILMLFAELPSYHTTVGAAFDQPIVSPRGALTDES</sequence>